<evidence type="ECO:0000313" key="1">
    <source>
        <dbReference type="EMBL" id="CAB5187140.1"/>
    </source>
</evidence>
<protein>
    <submittedName>
        <fullName evidence="1">Uncharacterized protein</fullName>
    </submittedName>
</protein>
<reference evidence="1" key="1">
    <citation type="submission" date="2020-05" db="EMBL/GenBank/DDBJ databases">
        <authorList>
            <person name="Chiriac C."/>
            <person name="Salcher M."/>
            <person name="Ghai R."/>
            <person name="Kavagutti S V."/>
        </authorList>
    </citation>
    <scope>NUCLEOTIDE SEQUENCE</scope>
</reference>
<name>A0A6J7W9C5_9CAUD</name>
<proteinExistence type="predicted"/>
<dbReference type="EMBL" id="LR798213">
    <property type="protein sequence ID" value="CAB5187140.1"/>
    <property type="molecule type" value="Genomic_DNA"/>
</dbReference>
<sequence>MANIVSTTLQGAGSRVVTRTILTSSDTFTYNQNKGAILILDNVTAGALTVTIDGANGTTVPVAGIGDISVAAGFSTASIAAGACVAIPLDTIFQYLQGVIAVTGGTGIKATLIEY</sequence>
<accession>A0A6J7W9C5</accession>
<gene>
    <name evidence="1" type="ORF">UFOVP166_9</name>
</gene>
<organism evidence="1">
    <name type="scientific">uncultured Caudovirales phage</name>
    <dbReference type="NCBI Taxonomy" id="2100421"/>
    <lineage>
        <taxon>Viruses</taxon>
        <taxon>Duplodnaviria</taxon>
        <taxon>Heunggongvirae</taxon>
        <taxon>Uroviricota</taxon>
        <taxon>Caudoviricetes</taxon>
        <taxon>Peduoviridae</taxon>
        <taxon>Maltschvirus</taxon>
        <taxon>Maltschvirus maltsch</taxon>
    </lineage>
</organism>